<dbReference type="Gene3D" id="3.50.50.100">
    <property type="match status" value="1"/>
</dbReference>
<evidence type="ECO:0000256" key="4">
    <source>
        <dbReference type="ARBA" id="ARBA00022827"/>
    </source>
</evidence>
<dbReference type="InterPro" id="IPR051169">
    <property type="entry name" value="NADH-Q_oxidoreductase"/>
</dbReference>
<accession>A0A8H6XSI9</accession>
<evidence type="ECO:0000313" key="8">
    <source>
        <dbReference type="Proteomes" id="UP000620124"/>
    </source>
</evidence>
<comment type="caution">
    <text evidence="7">The sequence shown here is derived from an EMBL/GenBank/DDBJ whole genome shotgun (WGS) entry which is preliminary data.</text>
</comment>
<dbReference type="PRINTS" id="PR00368">
    <property type="entry name" value="FADPNR"/>
</dbReference>
<sequence length="410" mass="43768">MVNATPRIVIIGAGFSALWAALSAARKLHLAGKPDGTVEVVLIAPEPILHMRPRLYESDLSEASVAITPLLDTVGVRYVQGTVQHIDVEKNRLEYHTEAGETLFLDFDRLVLASGSKLCRPQSVSGLQEQGWDADQMDSALKLGVHLQSLATLPDSPARNTVVVCGGGFTGVEVAAEMPLRLRNILGASADIKVIVLERAETVCPEMPAPPRPVITEGLMDLGVEVLLGETVVSLDPEGVTTASGKRIASKTVIWSAGMRASDLTTHIPAERDALGRLHVSQNLNVSAPGLQHIYATGDTAHIAVDDAGHLALQSCQHAVYMGKAAGNNVMADILGLPLAPYRQPHYTMSIALGAWGGVFAVGWDQRVESVKEEAQKVKTYVNTQVIYPPPPDRTKLFAAADPNVQSPVC</sequence>
<dbReference type="EMBL" id="JACAZI010000013">
    <property type="protein sequence ID" value="KAF7345796.1"/>
    <property type="molecule type" value="Genomic_DNA"/>
</dbReference>
<dbReference type="Proteomes" id="UP000620124">
    <property type="component" value="Unassembled WGS sequence"/>
</dbReference>
<dbReference type="GO" id="GO:0019646">
    <property type="term" value="P:aerobic electron transport chain"/>
    <property type="evidence" value="ECO:0007669"/>
    <property type="project" value="TreeGrafter"/>
</dbReference>
<reference evidence="7" key="1">
    <citation type="submission" date="2020-05" db="EMBL/GenBank/DDBJ databases">
        <title>Mycena genomes resolve the evolution of fungal bioluminescence.</title>
        <authorList>
            <person name="Tsai I.J."/>
        </authorList>
    </citation>
    <scope>NUCLEOTIDE SEQUENCE</scope>
    <source>
        <strain evidence="7">CCC161011</strain>
    </source>
</reference>
<keyword evidence="8" id="KW-1185">Reference proteome</keyword>
<gene>
    <name evidence="7" type="ORF">MVEN_01600300</name>
</gene>
<protein>
    <submittedName>
        <fullName evidence="7">NAD(P)/FAD-dependent oxidoreductase</fullName>
    </submittedName>
</protein>
<proteinExistence type="inferred from homology"/>
<dbReference type="Pfam" id="PF07992">
    <property type="entry name" value="Pyr_redox_2"/>
    <property type="match status" value="1"/>
</dbReference>
<evidence type="ECO:0000256" key="5">
    <source>
        <dbReference type="ARBA" id="ARBA00023002"/>
    </source>
</evidence>
<keyword evidence="5" id="KW-0560">Oxidoreductase</keyword>
<comment type="cofactor">
    <cofactor evidence="1">
        <name>FAD</name>
        <dbReference type="ChEBI" id="CHEBI:57692"/>
    </cofactor>
</comment>
<dbReference type="GO" id="GO:0003955">
    <property type="term" value="F:NAD(P)H dehydrogenase (quinone) activity"/>
    <property type="evidence" value="ECO:0007669"/>
    <property type="project" value="TreeGrafter"/>
</dbReference>
<evidence type="ECO:0000256" key="1">
    <source>
        <dbReference type="ARBA" id="ARBA00001974"/>
    </source>
</evidence>
<evidence type="ECO:0000313" key="7">
    <source>
        <dbReference type="EMBL" id="KAF7345796.1"/>
    </source>
</evidence>
<dbReference type="OrthoDB" id="5376590at2759"/>
<name>A0A8H6XSI9_9AGAR</name>
<dbReference type="PANTHER" id="PTHR42913:SF3">
    <property type="entry name" value="64 KDA MITOCHONDRIAL NADH DEHYDROGENASE (EUROFUNG)"/>
    <property type="match status" value="1"/>
</dbReference>
<dbReference type="AlphaFoldDB" id="A0A8H6XSI9"/>
<comment type="similarity">
    <text evidence="2">Belongs to the NADH dehydrogenase family.</text>
</comment>
<keyword evidence="3" id="KW-0285">Flavoprotein</keyword>
<dbReference type="InterPro" id="IPR023753">
    <property type="entry name" value="FAD/NAD-binding_dom"/>
</dbReference>
<organism evidence="7 8">
    <name type="scientific">Mycena venus</name>
    <dbReference type="NCBI Taxonomy" id="2733690"/>
    <lineage>
        <taxon>Eukaryota</taxon>
        <taxon>Fungi</taxon>
        <taxon>Dikarya</taxon>
        <taxon>Basidiomycota</taxon>
        <taxon>Agaricomycotina</taxon>
        <taxon>Agaricomycetes</taxon>
        <taxon>Agaricomycetidae</taxon>
        <taxon>Agaricales</taxon>
        <taxon>Marasmiineae</taxon>
        <taxon>Mycenaceae</taxon>
        <taxon>Mycena</taxon>
    </lineage>
</organism>
<dbReference type="PANTHER" id="PTHR42913">
    <property type="entry name" value="APOPTOSIS-INDUCING FACTOR 1"/>
    <property type="match status" value="1"/>
</dbReference>
<dbReference type="SUPFAM" id="SSF51905">
    <property type="entry name" value="FAD/NAD(P)-binding domain"/>
    <property type="match status" value="1"/>
</dbReference>
<keyword evidence="4" id="KW-0274">FAD</keyword>
<feature type="domain" description="FAD/NAD(P)-binding" evidence="6">
    <location>
        <begin position="7"/>
        <end position="323"/>
    </location>
</feature>
<dbReference type="InterPro" id="IPR036188">
    <property type="entry name" value="FAD/NAD-bd_sf"/>
</dbReference>
<evidence type="ECO:0000256" key="2">
    <source>
        <dbReference type="ARBA" id="ARBA00005272"/>
    </source>
</evidence>
<evidence type="ECO:0000259" key="6">
    <source>
        <dbReference type="Pfam" id="PF07992"/>
    </source>
</evidence>
<dbReference type="PRINTS" id="PR00411">
    <property type="entry name" value="PNDRDTASEI"/>
</dbReference>
<evidence type="ECO:0000256" key="3">
    <source>
        <dbReference type="ARBA" id="ARBA00022630"/>
    </source>
</evidence>